<keyword evidence="1" id="KW-0812">Transmembrane</keyword>
<evidence type="ECO:0000313" key="3">
    <source>
        <dbReference type="Proteomes" id="UP000779508"/>
    </source>
</evidence>
<protein>
    <submittedName>
        <fullName evidence="2">Phage holin family protein</fullName>
    </submittedName>
</protein>
<dbReference type="InterPro" id="IPR007165">
    <property type="entry name" value="Phage_holin_4_2"/>
</dbReference>
<feature type="transmembrane region" description="Helical" evidence="1">
    <location>
        <begin position="7"/>
        <end position="27"/>
    </location>
</feature>
<feature type="transmembrane region" description="Helical" evidence="1">
    <location>
        <begin position="62"/>
        <end position="83"/>
    </location>
</feature>
<reference evidence="2 3" key="1">
    <citation type="submission" date="2021-06" db="EMBL/GenBank/DDBJ databases">
        <authorList>
            <person name="Sun Q."/>
            <person name="Li D."/>
        </authorList>
    </citation>
    <scope>NUCLEOTIDE SEQUENCE [LARGE SCALE GENOMIC DNA]</scope>
    <source>
        <strain evidence="2 3">MSJ-5</strain>
    </source>
</reference>
<evidence type="ECO:0000256" key="1">
    <source>
        <dbReference type="SAM" id="Phobius"/>
    </source>
</evidence>
<name>A0ABS6G582_9FIRM</name>
<dbReference type="PANTHER" id="PTHR37309:SF1">
    <property type="entry name" value="SLR0284 PROTEIN"/>
    <property type="match status" value="1"/>
</dbReference>
<dbReference type="PANTHER" id="PTHR37309">
    <property type="entry name" value="SLR0284 PROTEIN"/>
    <property type="match status" value="1"/>
</dbReference>
<organism evidence="2 3">
    <name type="scientific">Alkaliphilus flagellatus</name>
    <dbReference type="NCBI Taxonomy" id="2841507"/>
    <lineage>
        <taxon>Bacteria</taxon>
        <taxon>Bacillati</taxon>
        <taxon>Bacillota</taxon>
        <taxon>Clostridia</taxon>
        <taxon>Peptostreptococcales</taxon>
        <taxon>Natronincolaceae</taxon>
        <taxon>Alkaliphilus</taxon>
    </lineage>
</organism>
<feature type="transmembrane region" description="Helical" evidence="1">
    <location>
        <begin position="89"/>
        <end position="112"/>
    </location>
</feature>
<proteinExistence type="predicted"/>
<accession>A0ABS6G582</accession>
<gene>
    <name evidence="2" type="ORF">KQI88_14585</name>
</gene>
<comment type="caution">
    <text evidence="2">The sequence shown here is derived from an EMBL/GenBank/DDBJ whole genome shotgun (WGS) entry which is preliminary data.</text>
</comment>
<dbReference type="RefSeq" id="WP_216418559.1">
    <property type="nucleotide sequence ID" value="NZ_JAHLQK010000006.1"/>
</dbReference>
<dbReference type="Pfam" id="PF04020">
    <property type="entry name" value="Phage_holin_4_2"/>
    <property type="match status" value="1"/>
</dbReference>
<keyword evidence="1" id="KW-0472">Membrane</keyword>
<evidence type="ECO:0000313" key="2">
    <source>
        <dbReference type="EMBL" id="MBU5677645.1"/>
    </source>
</evidence>
<feature type="transmembrane region" description="Helical" evidence="1">
    <location>
        <begin position="33"/>
        <end position="55"/>
    </location>
</feature>
<dbReference type="EMBL" id="JAHLQK010000006">
    <property type="protein sequence ID" value="MBU5677645.1"/>
    <property type="molecule type" value="Genomic_DNA"/>
</dbReference>
<keyword evidence="1" id="KW-1133">Transmembrane helix</keyword>
<sequence>MRFLARWFISAISIYIIANLSLGVTASSFKATLVAAAILGIVNTIIKPILVILTLPINIMTLGLFTFIINGITLMITSSIVGGFEVKNIFAAVVASVLISIVNMILTSLTGVKK</sequence>
<dbReference type="Proteomes" id="UP000779508">
    <property type="component" value="Unassembled WGS sequence"/>
</dbReference>
<keyword evidence="3" id="KW-1185">Reference proteome</keyword>